<gene>
    <name evidence="1" type="ORF">DdX_14896</name>
</gene>
<dbReference type="AlphaFoldDB" id="A0AAD4MQE5"/>
<evidence type="ECO:0000313" key="1">
    <source>
        <dbReference type="EMBL" id="KAI1703472.1"/>
    </source>
</evidence>
<evidence type="ECO:0000313" key="2">
    <source>
        <dbReference type="Proteomes" id="UP001201812"/>
    </source>
</evidence>
<proteinExistence type="predicted"/>
<name>A0AAD4MQE5_9BILA</name>
<dbReference type="EMBL" id="JAKKPZ010000082">
    <property type="protein sequence ID" value="KAI1703472.1"/>
    <property type="molecule type" value="Genomic_DNA"/>
</dbReference>
<reference evidence="1" key="1">
    <citation type="submission" date="2022-01" db="EMBL/GenBank/DDBJ databases">
        <title>Genome Sequence Resource for Two Populations of Ditylenchus destructor, the Migratory Endoparasitic Phytonematode.</title>
        <authorList>
            <person name="Zhang H."/>
            <person name="Lin R."/>
            <person name="Xie B."/>
        </authorList>
    </citation>
    <scope>NUCLEOTIDE SEQUENCE</scope>
    <source>
        <strain evidence="1">BazhouSP</strain>
    </source>
</reference>
<dbReference type="Proteomes" id="UP001201812">
    <property type="component" value="Unassembled WGS sequence"/>
</dbReference>
<accession>A0AAD4MQE5</accession>
<organism evidence="1 2">
    <name type="scientific">Ditylenchus destructor</name>
    <dbReference type="NCBI Taxonomy" id="166010"/>
    <lineage>
        <taxon>Eukaryota</taxon>
        <taxon>Metazoa</taxon>
        <taxon>Ecdysozoa</taxon>
        <taxon>Nematoda</taxon>
        <taxon>Chromadorea</taxon>
        <taxon>Rhabditida</taxon>
        <taxon>Tylenchina</taxon>
        <taxon>Tylenchomorpha</taxon>
        <taxon>Sphaerularioidea</taxon>
        <taxon>Anguinidae</taxon>
        <taxon>Anguininae</taxon>
        <taxon>Ditylenchus</taxon>
    </lineage>
</organism>
<comment type="caution">
    <text evidence="1">The sequence shown here is derived from an EMBL/GenBank/DDBJ whole genome shotgun (WGS) entry which is preliminary data.</text>
</comment>
<sequence length="77" mass="8105">MTFWLELSCSRAAHNYIGRVGILAGGGPPFADETSFALILKLPFDHTLGGQSVSYTQFGRADGLAITFQAIVLGCGA</sequence>
<protein>
    <submittedName>
        <fullName evidence="1">Uncharacterized protein</fullName>
    </submittedName>
</protein>
<keyword evidence="2" id="KW-1185">Reference proteome</keyword>